<comment type="caution">
    <text evidence="1">The sequence shown here is derived from an EMBL/GenBank/DDBJ whole genome shotgun (WGS) entry which is preliminary data.</text>
</comment>
<dbReference type="AlphaFoldDB" id="A0A1A2Z2M7"/>
<protein>
    <submittedName>
        <fullName evidence="1">Uncharacterized protein</fullName>
    </submittedName>
</protein>
<gene>
    <name evidence="1" type="ORF">A5707_03935</name>
</gene>
<dbReference type="RefSeq" id="WP_065015364.1">
    <property type="nucleotide sequence ID" value="NZ_LZKJ01000143.1"/>
</dbReference>
<evidence type="ECO:0000313" key="2">
    <source>
        <dbReference type="Proteomes" id="UP000093592"/>
    </source>
</evidence>
<evidence type="ECO:0000313" key="1">
    <source>
        <dbReference type="EMBL" id="OBI43928.1"/>
    </source>
</evidence>
<proteinExistence type="predicted"/>
<accession>A0A1A2Z2M7</accession>
<dbReference type="OrthoDB" id="69057at2"/>
<dbReference type="EMBL" id="LZKJ01000143">
    <property type="protein sequence ID" value="OBI43928.1"/>
    <property type="molecule type" value="Genomic_DNA"/>
</dbReference>
<dbReference type="Proteomes" id="UP000093592">
    <property type="component" value="Unassembled WGS sequence"/>
</dbReference>
<reference evidence="2" key="1">
    <citation type="submission" date="2016-06" db="EMBL/GenBank/DDBJ databases">
        <authorList>
            <person name="Sutton G."/>
            <person name="Brinkac L."/>
            <person name="Sanka R."/>
            <person name="Adams M."/>
            <person name="Lau E."/>
            <person name="Sam S."/>
            <person name="Sreng N."/>
            <person name="Him V."/>
            <person name="Kerleguer A."/>
            <person name="Cheng S."/>
        </authorList>
    </citation>
    <scope>NUCLEOTIDE SEQUENCE [LARGE SCALE GENOMIC DNA]</scope>
    <source>
        <strain evidence="2">E861</strain>
    </source>
</reference>
<organism evidence="1 2">
    <name type="scientific">Mycobacterium kyorinense</name>
    <dbReference type="NCBI Taxonomy" id="487514"/>
    <lineage>
        <taxon>Bacteria</taxon>
        <taxon>Bacillati</taxon>
        <taxon>Actinomycetota</taxon>
        <taxon>Actinomycetes</taxon>
        <taxon>Mycobacteriales</taxon>
        <taxon>Mycobacteriaceae</taxon>
        <taxon>Mycobacterium</taxon>
    </lineage>
</organism>
<sequence>MTTTEIVRGDRSGGATTSHTIVVPALKLLLQEVGTHAAATDYEQAVLEDNVLGKGTIESRRRTLRYLRELYILRNDSLLFRALSDLWTDDPAGQPLLAGLCALARDPVFRASAQAVFDSEPGDPVTSADLAETVGKTFPDAYSDSTLAKAGRNTFSSWEQTGHLRAIARTAKVRQRATCTPATTAFALLLGHLEGLSGAALFDTLWARALDRPKVHLIDMAASASQRSLVDFRHSGGITEVGFTELLRPSEGRPL</sequence>
<name>A0A1A2Z2M7_9MYCO</name>